<dbReference type="WBParaSite" id="nRc.2.0.1.t43910-RA">
    <property type="protein sequence ID" value="nRc.2.0.1.t43910-RA"/>
    <property type="gene ID" value="nRc.2.0.1.g43910"/>
</dbReference>
<sequence>MEQEKMGQAAVLVGIEKYRDQMLQTFEEMKKVDGSYLSYYLNTVTKVATQNISDIFEKV</sequence>
<evidence type="ECO:0000313" key="1">
    <source>
        <dbReference type="Proteomes" id="UP000887565"/>
    </source>
</evidence>
<reference evidence="2" key="1">
    <citation type="submission" date="2022-11" db="UniProtKB">
        <authorList>
            <consortium name="WormBaseParasite"/>
        </authorList>
    </citation>
    <scope>IDENTIFICATION</scope>
</reference>
<accession>A0A915L0D0</accession>
<evidence type="ECO:0000313" key="2">
    <source>
        <dbReference type="WBParaSite" id="nRc.2.0.1.t43910-RA"/>
    </source>
</evidence>
<name>A0A915L0D0_ROMCU</name>
<keyword evidence="1" id="KW-1185">Reference proteome</keyword>
<dbReference type="Proteomes" id="UP000887565">
    <property type="component" value="Unplaced"/>
</dbReference>
<organism evidence="1 2">
    <name type="scientific">Romanomermis culicivorax</name>
    <name type="common">Nematode worm</name>
    <dbReference type="NCBI Taxonomy" id="13658"/>
    <lineage>
        <taxon>Eukaryota</taxon>
        <taxon>Metazoa</taxon>
        <taxon>Ecdysozoa</taxon>
        <taxon>Nematoda</taxon>
        <taxon>Enoplea</taxon>
        <taxon>Dorylaimia</taxon>
        <taxon>Mermithida</taxon>
        <taxon>Mermithoidea</taxon>
        <taxon>Mermithidae</taxon>
        <taxon>Romanomermis</taxon>
    </lineage>
</organism>
<dbReference type="AlphaFoldDB" id="A0A915L0D0"/>
<proteinExistence type="predicted"/>
<protein>
    <submittedName>
        <fullName evidence="2">Uncharacterized protein</fullName>
    </submittedName>
</protein>